<feature type="chain" id="PRO_5046614665" description="Secreted protein" evidence="1">
    <location>
        <begin position="20"/>
        <end position="92"/>
    </location>
</feature>
<dbReference type="Proteomes" id="UP000266723">
    <property type="component" value="Unassembled WGS sequence"/>
</dbReference>
<name>A0ABQ7C9F8_BRACR</name>
<comment type="caution">
    <text evidence="2">The sequence shown here is derived from an EMBL/GenBank/DDBJ whole genome shotgun (WGS) entry which is preliminary data.</text>
</comment>
<reference evidence="2 3" key="1">
    <citation type="journal article" date="2020" name="BMC Genomics">
        <title>Intraspecific diversification of the crop wild relative Brassica cretica Lam. using demographic model selection.</title>
        <authorList>
            <person name="Kioukis A."/>
            <person name="Michalopoulou V.A."/>
            <person name="Briers L."/>
            <person name="Pirintsos S."/>
            <person name="Studholme D.J."/>
            <person name="Pavlidis P."/>
            <person name="Sarris P.F."/>
        </authorList>
    </citation>
    <scope>NUCLEOTIDE SEQUENCE [LARGE SCALE GENOMIC DNA]</scope>
    <source>
        <strain evidence="3">cv. PFS-1207/04</strain>
    </source>
</reference>
<proteinExistence type="predicted"/>
<protein>
    <recommendedName>
        <fullName evidence="4">Secreted protein</fullName>
    </recommendedName>
</protein>
<keyword evidence="3" id="KW-1185">Reference proteome</keyword>
<evidence type="ECO:0000313" key="2">
    <source>
        <dbReference type="EMBL" id="KAF3548856.1"/>
    </source>
</evidence>
<evidence type="ECO:0008006" key="4">
    <source>
        <dbReference type="Google" id="ProtNLM"/>
    </source>
</evidence>
<accession>A0ABQ7C9F8</accession>
<evidence type="ECO:0000256" key="1">
    <source>
        <dbReference type="SAM" id="SignalP"/>
    </source>
</evidence>
<gene>
    <name evidence="2" type="ORF">DY000_02010423</name>
</gene>
<evidence type="ECO:0000313" key="3">
    <source>
        <dbReference type="Proteomes" id="UP000266723"/>
    </source>
</evidence>
<organism evidence="2 3">
    <name type="scientific">Brassica cretica</name>
    <name type="common">Mustard</name>
    <dbReference type="NCBI Taxonomy" id="69181"/>
    <lineage>
        <taxon>Eukaryota</taxon>
        <taxon>Viridiplantae</taxon>
        <taxon>Streptophyta</taxon>
        <taxon>Embryophyta</taxon>
        <taxon>Tracheophyta</taxon>
        <taxon>Spermatophyta</taxon>
        <taxon>Magnoliopsida</taxon>
        <taxon>eudicotyledons</taxon>
        <taxon>Gunneridae</taxon>
        <taxon>Pentapetalae</taxon>
        <taxon>rosids</taxon>
        <taxon>malvids</taxon>
        <taxon>Brassicales</taxon>
        <taxon>Brassicaceae</taxon>
        <taxon>Brassiceae</taxon>
        <taxon>Brassica</taxon>
    </lineage>
</organism>
<dbReference type="EMBL" id="QGKV02000832">
    <property type="protein sequence ID" value="KAF3548856.1"/>
    <property type="molecule type" value="Genomic_DNA"/>
</dbReference>
<sequence>MSPYRTTISSLVFLSRVVSLVPSEIIAVECFRWFRAWILGMVQVWEGSLEAAGAVASRFEDVFLSGSLWCSTSDLDQLQFLGPCSFCCLASS</sequence>
<keyword evidence="1" id="KW-0732">Signal</keyword>
<feature type="signal peptide" evidence="1">
    <location>
        <begin position="1"/>
        <end position="19"/>
    </location>
</feature>